<reference evidence="2 3" key="1">
    <citation type="submission" date="2019-08" db="EMBL/GenBank/DDBJ databases">
        <title>Hyperibacter terrae gen. nov., sp. nov. and Hyperibacter viscosus sp. nov., two new members in the family Rhodospirillaceae isolated from the rhizosphere of Hypericum perforatum.</title>
        <authorList>
            <person name="Noviana Z."/>
        </authorList>
    </citation>
    <scope>NUCLEOTIDE SEQUENCE [LARGE SCALE GENOMIC DNA]</scope>
    <source>
        <strain evidence="2 3">R5959</strain>
    </source>
</reference>
<accession>A0A5J6MXI8</accession>
<dbReference type="KEGG" id="hadh:FRZ61_23830"/>
<feature type="region of interest" description="Disordered" evidence="1">
    <location>
        <begin position="1"/>
        <end position="52"/>
    </location>
</feature>
<feature type="compositionally biased region" description="Low complexity" evidence="1">
    <location>
        <begin position="20"/>
        <end position="35"/>
    </location>
</feature>
<evidence type="ECO:0000256" key="1">
    <source>
        <dbReference type="SAM" id="MobiDB-lite"/>
    </source>
</evidence>
<organism evidence="2 3">
    <name type="scientific">Hypericibacter adhaerens</name>
    <dbReference type="NCBI Taxonomy" id="2602016"/>
    <lineage>
        <taxon>Bacteria</taxon>
        <taxon>Pseudomonadati</taxon>
        <taxon>Pseudomonadota</taxon>
        <taxon>Alphaproteobacteria</taxon>
        <taxon>Rhodospirillales</taxon>
        <taxon>Dongiaceae</taxon>
        <taxon>Hypericibacter</taxon>
    </lineage>
</organism>
<name>A0A5J6MXI8_9PROT</name>
<dbReference type="AlphaFoldDB" id="A0A5J6MXI8"/>
<keyword evidence="3" id="KW-1185">Reference proteome</keyword>
<sequence length="66" mass="7266">MVMSSYQNPLSRKRERVREGLLGPSALSLAPPASGRGDKNEPPYASHAGTGRFLERRKSGLKSLLW</sequence>
<gene>
    <name evidence="2" type="ORF">FRZ61_23830</name>
</gene>
<protein>
    <submittedName>
        <fullName evidence="2">Uncharacterized protein</fullName>
    </submittedName>
</protein>
<evidence type="ECO:0000313" key="2">
    <source>
        <dbReference type="EMBL" id="QEX22452.1"/>
    </source>
</evidence>
<dbReference type="Proteomes" id="UP000325797">
    <property type="component" value="Chromosome"/>
</dbReference>
<dbReference type="EMBL" id="CP042582">
    <property type="protein sequence ID" value="QEX22452.1"/>
    <property type="molecule type" value="Genomic_DNA"/>
</dbReference>
<feature type="compositionally biased region" description="Polar residues" evidence="1">
    <location>
        <begin position="1"/>
        <end position="10"/>
    </location>
</feature>
<proteinExistence type="predicted"/>
<evidence type="ECO:0000313" key="3">
    <source>
        <dbReference type="Proteomes" id="UP000325797"/>
    </source>
</evidence>